<dbReference type="RefSeq" id="WP_267770808.1">
    <property type="nucleotide sequence ID" value="NZ_JAPNKE010000002.1"/>
</dbReference>
<dbReference type="AlphaFoldDB" id="A0A9X3EYT8"/>
<dbReference type="GO" id="GO:0016491">
    <property type="term" value="F:oxidoreductase activity"/>
    <property type="evidence" value="ECO:0007669"/>
    <property type="project" value="InterPro"/>
</dbReference>
<dbReference type="Pfam" id="PF04116">
    <property type="entry name" value="FA_hydroxylase"/>
    <property type="match status" value="1"/>
</dbReference>
<dbReference type="InterPro" id="IPR006694">
    <property type="entry name" value="Fatty_acid_hydroxylase"/>
</dbReference>
<keyword evidence="4" id="KW-1185">Reference proteome</keyword>
<evidence type="ECO:0000259" key="2">
    <source>
        <dbReference type="Pfam" id="PF04116"/>
    </source>
</evidence>
<feature type="transmembrane region" description="Helical" evidence="1">
    <location>
        <begin position="34"/>
        <end position="55"/>
    </location>
</feature>
<organism evidence="3 4">
    <name type="scientific">Nannocystis pusilla</name>
    <dbReference type="NCBI Taxonomy" id="889268"/>
    <lineage>
        <taxon>Bacteria</taxon>
        <taxon>Pseudomonadati</taxon>
        <taxon>Myxococcota</taxon>
        <taxon>Polyangia</taxon>
        <taxon>Nannocystales</taxon>
        <taxon>Nannocystaceae</taxon>
        <taxon>Nannocystis</taxon>
    </lineage>
</organism>
<keyword evidence="1" id="KW-1133">Transmembrane helix</keyword>
<dbReference type="EMBL" id="JAPNKE010000002">
    <property type="protein sequence ID" value="MCY1008163.1"/>
    <property type="molecule type" value="Genomic_DNA"/>
</dbReference>
<feature type="transmembrane region" description="Helical" evidence="1">
    <location>
        <begin position="155"/>
        <end position="174"/>
    </location>
</feature>
<keyword evidence="1" id="KW-0812">Transmembrane</keyword>
<accession>A0A9X3EYT8</accession>
<dbReference type="GO" id="GO:0008610">
    <property type="term" value="P:lipid biosynthetic process"/>
    <property type="evidence" value="ECO:0007669"/>
    <property type="project" value="InterPro"/>
</dbReference>
<evidence type="ECO:0000313" key="4">
    <source>
        <dbReference type="Proteomes" id="UP001150924"/>
    </source>
</evidence>
<keyword evidence="1" id="KW-0472">Membrane</keyword>
<proteinExistence type="predicted"/>
<reference evidence="3" key="1">
    <citation type="submission" date="2022-11" db="EMBL/GenBank/DDBJ databases">
        <title>Minimal conservation of predation-associated metabolite biosynthetic gene clusters underscores biosynthetic potential of Myxococcota including descriptions for ten novel species: Archangium lansinium sp. nov., Myxococcus landrumus sp. nov., Nannocystis bai.</title>
        <authorList>
            <person name="Ahearne A."/>
            <person name="Stevens C."/>
            <person name="Phillips K."/>
        </authorList>
    </citation>
    <scope>NUCLEOTIDE SEQUENCE</scope>
    <source>
        <strain evidence="3">Na p29</strain>
    </source>
</reference>
<evidence type="ECO:0000256" key="1">
    <source>
        <dbReference type="SAM" id="Phobius"/>
    </source>
</evidence>
<feature type="domain" description="Fatty acid hydroxylase" evidence="2">
    <location>
        <begin position="68"/>
        <end position="222"/>
    </location>
</feature>
<feature type="transmembrane region" description="Helical" evidence="1">
    <location>
        <begin position="122"/>
        <end position="143"/>
    </location>
</feature>
<evidence type="ECO:0000313" key="3">
    <source>
        <dbReference type="EMBL" id="MCY1008163.1"/>
    </source>
</evidence>
<dbReference type="GO" id="GO:0005506">
    <property type="term" value="F:iron ion binding"/>
    <property type="evidence" value="ECO:0007669"/>
    <property type="project" value="InterPro"/>
</dbReference>
<sequence length="225" mass="25011">MDQADAPEASEVPPHVAAARARYHAGLPRTYRPWLHLAAPFACGAAVIAGCIACLEGPALSDMAVVPAMWIASIAVEWRFHRDLLHRRVPPLQLLYDKHTVSHHSLYVDGAMQIASARDFRAILFPWWALPALAAALGPPALLLGLVCGGDVGRLLMATGVLYVMVYEAMHLTYHLRPSHPLRRLPGVERLARHHALHHDPRRMQRENLGVTSRLWDRLRGTLAR</sequence>
<dbReference type="Proteomes" id="UP001150924">
    <property type="component" value="Unassembled WGS sequence"/>
</dbReference>
<gene>
    <name evidence="3" type="ORF">OV079_21910</name>
</gene>
<name>A0A9X3EYT8_9BACT</name>
<comment type="caution">
    <text evidence="3">The sequence shown here is derived from an EMBL/GenBank/DDBJ whole genome shotgun (WGS) entry which is preliminary data.</text>
</comment>
<protein>
    <submittedName>
        <fullName evidence="3">Sterol desaturase family protein</fullName>
    </submittedName>
</protein>